<keyword evidence="3" id="KW-1185">Reference proteome</keyword>
<dbReference type="RefSeq" id="WP_127683390.1">
    <property type="nucleotide sequence ID" value="NZ_SACM01000003.1"/>
</dbReference>
<comment type="caution">
    <text evidence="2">The sequence shown here is derived from an EMBL/GenBank/DDBJ whole genome shotgun (WGS) entry which is preliminary data.</text>
</comment>
<dbReference type="EMBL" id="SACM01000003">
    <property type="protein sequence ID" value="RVT84988.1"/>
    <property type="molecule type" value="Genomic_DNA"/>
</dbReference>
<evidence type="ECO:0000256" key="1">
    <source>
        <dbReference type="SAM" id="MobiDB-lite"/>
    </source>
</evidence>
<feature type="region of interest" description="Disordered" evidence="1">
    <location>
        <begin position="131"/>
        <end position="249"/>
    </location>
</feature>
<name>A0A437LHW2_9BURK</name>
<accession>A0A437LHW2</accession>
<evidence type="ECO:0000313" key="2">
    <source>
        <dbReference type="EMBL" id="RVT84988.1"/>
    </source>
</evidence>
<organism evidence="2 3">
    <name type="scientific">Inhella crocodyli</name>
    <dbReference type="NCBI Taxonomy" id="2499851"/>
    <lineage>
        <taxon>Bacteria</taxon>
        <taxon>Pseudomonadati</taxon>
        <taxon>Pseudomonadota</taxon>
        <taxon>Betaproteobacteria</taxon>
        <taxon>Burkholderiales</taxon>
        <taxon>Sphaerotilaceae</taxon>
        <taxon>Inhella</taxon>
    </lineage>
</organism>
<sequence length="441" mass="46206">MAWQATPAASDWLRRHPYLAAALALHGLGLALLWAAGPYQLTRQQAARDEALIAASLQQAQAMQAQRRVRALEAAQRAMTGEGPAADAPLPDDPPALAERAQAAARAVHAADQVARAEELARLRQRPREQALAEVRAQDAQAAAASGPTPPADALAQAERQTQAALARQAARDARAAHGTTVQLGGPGGTTRGAGARGGSSDGASGGSEGDGRLAGGSGSGTNAGAPGVAGSALERGRQPATVRAHDPAAPVAAAATGAVHHLARGRRLGAGGALADRVLLDAWYVLGPFDSPAGRAGQLRVEPPELGVNLDAVYAGAGGRALRWRFVQEPAYPLVPQPRRENATYYATTEVHSPDDREVWLDIGADDDSRLWLNDQLVWDSGPGDKPWYHRPFYTLGPALRHAGLAEGSVRVRLRPGPNRLLFKLVNGIDLMFFSVTLRP</sequence>
<evidence type="ECO:0000313" key="3">
    <source>
        <dbReference type="Proteomes" id="UP000288587"/>
    </source>
</evidence>
<reference evidence="2 3" key="1">
    <citation type="submission" date="2019-01" db="EMBL/GenBank/DDBJ databases">
        <authorList>
            <person name="Chen W.-M."/>
        </authorList>
    </citation>
    <scope>NUCLEOTIDE SEQUENCE [LARGE SCALE GENOMIC DNA]</scope>
    <source>
        <strain evidence="2 3">CCP-18</strain>
    </source>
</reference>
<dbReference type="AlphaFoldDB" id="A0A437LHW2"/>
<gene>
    <name evidence="2" type="ORF">EOD73_12785</name>
</gene>
<protein>
    <submittedName>
        <fullName evidence="2">Uncharacterized protein</fullName>
    </submittedName>
</protein>
<dbReference type="OrthoDB" id="8758251at2"/>
<dbReference type="Proteomes" id="UP000288587">
    <property type="component" value="Unassembled WGS sequence"/>
</dbReference>
<feature type="compositionally biased region" description="Gly residues" evidence="1">
    <location>
        <begin position="185"/>
        <end position="222"/>
    </location>
</feature>
<proteinExistence type="predicted"/>
<feature type="compositionally biased region" description="Low complexity" evidence="1">
    <location>
        <begin position="132"/>
        <end position="169"/>
    </location>
</feature>